<sequence>MQFYDAQREPLNNSLGAMTNVSLNANPSSIRSNGSSVDEYGNGNKHRHYEAAAAAGTGRVGVSDKMQVKVTLANLMFVMTHKDALGYESMSVGALNEREQVMGVIRRVESVANRFFERAAGIQFSSRSRLAGMRERCDGLYEDDHLR</sequence>
<dbReference type="Proteomes" id="UP000267096">
    <property type="component" value="Unassembled WGS sequence"/>
</dbReference>
<keyword evidence="2" id="KW-1185">Reference proteome</keyword>
<accession>A0A0M3KKJ7</accession>
<gene>
    <name evidence="1" type="ORF">ASIM_LOCUS20895</name>
</gene>
<dbReference type="AlphaFoldDB" id="A0A0M3KKJ7"/>
<reference evidence="3" key="1">
    <citation type="submission" date="2017-02" db="UniProtKB">
        <authorList>
            <consortium name="WormBaseParasite"/>
        </authorList>
    </citation>
    <scope>IDENTIFICATION</scope>
</reference>
<evidence type="ECO:0000313" key="3">
    <source>
        <dbReference type="WBParaSite" id="ASIM_0002152801-mRNA-1"/>
    </source>
</evidence>
<protein>
    <submittedName>
        <fullName evidence="3">DNA-directed RNA polymerase</fullName>
    </submittedName>
</protein>
<evidence type="ECO:0000313" key="2">
    <source>
        <dbReference type="Proteomes" id="UP000267096"/>
    </source>
</evidence>
<organism evidence="3">
    <name type="scientific">Anisakis simplex</name>
    <name type="common">Herring worm</name>
    <dbReference type="NCBI Taxonomy" id="6269"/>
    <lineage>
        <taxon>Eukaryota</taxon>
        <taxon>Metazoa</taxon>
        <taxon>Ecdysozoa</taxon>
        <taxon>Nematoda</taxon>
        <taxon>Chromadorea</taxon>
        <taxon>Rhabditida</taxon>
        <taxon>Spirurina</taxon>
        <taxon>Ascaridomorpha</taxon>
        <taxon>Ascaridoidea</taxon>
        <taxon>Anisakidae</taxon>
        <taxon>Anisakis</taxon>
        <taxon>Anisakis simplex complex</taxon>
    </lineage>
</organism>
<reference evidence="1 2" key="2">
    <citation type="submission" date="2018-11" db="EMBL/GenBank/DDBJ databases">
        <authorList>
            <consortium name="Pathogen Informatics"/>
        </authorList>
    </citation>
    <scope>NUCLEOTIDE SEQUENCE [LARGE SCALE GENOMIC DNA]</scope>
</reference>
<name>A0A0M3KKJ7_ANISI</name>
<dbReference type="WBParaSite" id="ASIM_0002152801-mRNA-1">
    <property type="protein sequence ID" value="ASIM_0002152801-mRNA-1"/>
    <property type="gene ID" value="ASIM_0002152801"/>
</dbReference>
<evidence type="ECO:0000313" key="1">
    <source>
        <dbReference type="EMBL" id="VDK80828.1"/>
    </source>
</evidence>
<dbReference type="EMBL" id="UYRR01041252">
    <property type="protein sequence ID" value="VDK80828.1"/>
    <property type="molecule type" value="Genomic_DNA"/>
</dbReference>
<proteinExistence type="predicted"/>